<accession>A0ABN3FSZ7</accession>
<organism evidence="4 5">
    <name type="scientific">Dactylosporangium salmoneum</name>
    <dbReference type="NCBI Taxonomy" id="53361"/>
    <lineage>
        <taxon>Bacteria</taxon>
        <taxon>Bacillati</taxon>
        <taxon>Actinomycetota</taxon>
        <taxon>Actinomycetes</taxon>
        <taxon>Micromonosporales</taxon>
        <taxon>Micromonosporaceae</taxon>
        <taxon>Dactylosporangium</taxon>
    </lineage>
</organism>
<comment type="caution">
    <text evidence="4">The sequence shown here is derived from an EMBL/GenBank/DDBJ whole genome shotgun (WGS) entry which is preliminary data.</text>
</comment>
<dbReference type="InterPro" id="IPR050463">
    <property type="entry name" value="Gfo/Idh/MocA_oxidrdct_glycsds"/>
</dbReference>
<evidence type="ECO:0000313" key="5">
    <source>
        <dbReference type="Proteomes" id="UP001501444"/>
    </source>
</evidence>
<dbReference type="InterPro" id="IPR000683">
    <property type="entry name" value="Gfo/Idh/MocA-like_OxRdtase_N"/>
</dbReference>
<keyword evidence="1" id="KW-0560">Oxidoreductase</keyword>
<proteinExistence type="predicted"/>
<name>A0ABN3FSZ7_9ACTN</name>
<dbReference type="EMBL" id="BAAARV010000016">
    <property type="protein sequence ID" value="GAA2336811.1"/>
    <property type="molecule type" value="Genomic_DNA"/>
</dbReference>
<dbReference type="Pfam" id="PF01408">
    <property type="entry name" value="GFO_IDH_MocA"/>
    <property type="match status" value="1"/>
</dbReference>
<keyword evidence="5" id="KW-1185">Reference proteome</keyword>
<evidence type="ECO:0000259" key="2">
    <source>
        <dbReference type="Pfam" id="PF01408"/>
    </source>
</evidence>
<reference evidence="4 5" key="1">
    <citation type="journal article" date="2019" name="Int. J. Syst. Evol. Microbiol.">
        <title>The Global Catalogue of Microorganisms (GCM) 10K type strain sequencing project: providing services to taxonomists for standard genome sequencing and annotation.</title>
        <authorList>
            <consortium name="The Broad Institute Genomics Platform"/>
            <consortium name="The Broad Institute Genome Sequencing Center for Infectious Disease"/>
            <person name="Wu L."/>
            <person name="Ma J."/>
        </authorList>
    </citation>
    <scope>NUCLEOTIDE SEQUENCE [LARGE SCALE GENOMIC DNA]</scope>
    <source>
        <strain evidence="4 5">JCM 3272</strain>
    </source>
</reference>
<feature type="domain" description="Gfo/Idh/MocA-like oxidoreductase N-terminal" evidence="2">
    <location>
        <begin position="6"/>
        <end position="107"/>
    </location>
</feature>
<dbReference type="RefSeq" id="WP_344611746.1">
    <property type="nucleotide sequence ID" value="NZ_BAAARV010000016.1"/>
</dbReference>
<dbReference type="Gene3D" id="3.30.360.10">
    <property type="entry name" value="Dihydrodipicolinate Reductase, domain 2"/>
    <property type="match status" value="1"/>
</dbReference>
<protein>
    <submittedName>
        <fullName evidence="4">Gfo/Idh/MocA family oxidoreductase</fullName>
    </submittedName>
</protein>
<dbReference type="Pfam" id="PF22725">
    <property type="entry name" value="GFO_IDH_MocA_C3"/>
    <property type="match status" value="1"/>
</dbReference>
<dbReference type="Gene3D" id="3.40.50.720">
    <property type="entry name" value="NAD(P)-binding Rossmann-like Domain"/>
    <property type="match status" value="1"/>
</dbReference>
<dbReference type="PANTHER" id="PTHR43818:SF11">
    <property type="entry name" value="BCDNA.GH03377"/>
    <property type="match status" value="1"/>
</dbReference>
<evidence type="ECO:0000256" key="1">
    <source>
        <dbReference type="ARBA" id="ARBA00023002"/>
    </source>
</evidence>
<dbReference type="SUPFAM" id="SSF55347">
    <property type="entry name" value="Glyceraldehyde-3-phosphate dehydrogenase-like, C-terminal domain"/>
    <property type="match status" value="1"/>
</dbReference>
<dbReference type="Proteomes" id="UP001501444">
    <property type="component" value="Unassembled WGS sequence"/>
</dbReference>
<gene>
    <name evidence="4" type="ORF">GCM10010170_017410</name>
</gene>
<dbReference type="PANTHER" id="PTHR43818">
    <property type="entry name" value="BCDNA.GH03377"/>
    <property type="match status" value="1"/>
</dbReference>
<evidence type="ECO:0000313" key="4">
    <source>
        <dbReference type="EMBL" id="GAA2336811.1"/>
    </source>
</evidence>
<dbReference type="InterPro" id="IPR055170">
    <property type="entry name" value="GFO_IDH_MocA-like_dom"/>
</dbReference>
<evidence type="ECO:0000259" key="3">
    <source>
        <dbReference type="Pfam" id="PF22725"/>
    </source>
</evidence>
<dbReference type="SUPFAM" id="SSF51735">
    <property type="entry name" value="NAD(P)-binding Rossmann-fold domains"/>
    <property type="match status" value="1"/>
</dbReference>
<sequence>MTTTVALIGAAGHGAWHLRAIEGLGPRVRLVATCDVQPGFDYADHRAMLRERRPDVVVVCTPPHTHLPIALDVLEAGADLLLEKPPVLSLADHRTLAAAAAGRAVQVGFQALGSPTLAALPERVGEVTVVSVAGAWWRPDAYWARSSWAGRRGRDGALVNPFAHALMQALAITGMRPPWTLSLDRYRTRAAVEVEDTATLRLTAPDGRGVFVAVTLCASEYVAGDIAVTGTLGAATVGYTQDTLDGEVLPGRAGLLENLLDHRDRGELLLVPLERTEPFTALAEAILAEDPPALLAPGRLARRPDGVEIPGAAELVRRAAAERAHFREIGAFA</sequence>
<dbReference type="InterPro" id="IPR036291">
    <property type="entry name" value="NAD(P)-bd_dom_sf"/>
</dbReference>
<feature type="domain" description="GFO/IDH/MocA-like oxidoreductase" evidence="3">
    <location>
        <begin position="123"/>
        <end position="235"/>
    </location>
</feature>